<feature type="region of interest" description="Disordered" evidence="1">
    <location>
        <begin position="1"/>
        <end position="24"/>
    </location>
</feature>
<feature type="compositionally biased region" description="Basic residues" evidence="1">
    <location>
        <begin position="10"/>
        <end position="20"/>
    </location>
</feature>
<gene>
    <name evidence="2" type="ORF">D6T64_10100</name>
</gene>
<keyword evidence="3" id="KW-1185">Reference proteome</keyword>
<dbReference type="EMBL" id="QZVS01000082">
    <property type="protein sequence ID" value="RJT88482.1"/>
    <property type="molecule type" value="Genomic_DNA"/>
</dbReference>
<dbReference type="InterPro" id="IPR047900">
    <property type="entry name" value="Choice_anch_G"/>
</dbReference>
<evidence type="ECO:0008006" key="4">
    <source>
        <dbReference type="Google" id="ProtNLM"/>
    </source>
</evidence>
<proteinExistence type="predicted"/>
<accession>A0A3A5MGD9</accession>
<dbReference type="OrthoDB" id="4987327at2"/>
<name>A0A3A5MGD9_9MICO</name>
<protein>
    <recommendedName>
        <fullName evidence="4">Choice-of-anchor G family protein</fullName>
    </recommendedName>
</protein>
<dbReference type="AlphaFoldDB" id="A0A3A5MGD9"/>
<organism evidence="2 3">
    <name type="scientific">Cryobacterium melibiosiphilum</name>
    <dbReference type="NCBI Taxonomy" id="995039"/>
    <lineage>
        <taxon>Bacteria</taxon>
        <taxon>Bacillati</taxon>
        <taxon>Actinomycetota</taxon>
        <taxon>Actinomycetes</taxon>
        <taxon>Micrococcales</taxon>
        <taxon>Microbacteriaceae</taxon>
        <taxon>Cryobacterium</taxon>
    </lineage>
</organism>
<comment type="caution">
    <text evidence="2">The sequence shown here is derived from an EMBL/GenBank/DDBJ whole genome shotgun (WGS) entry which is preliminary data.</text>
</comment>
<reference evidence="2 3" key="1">
    <citation type="submission" date="2018-09" db="EMBL/GenBank/DDBJ databases">
        <title>Novel species of Cryobacterium.</title>
        <authorList>
            <person name="Liu Q."/>
            <person name="Xin Y.-H."/>
        </authorList>
    </citation>
    <scope>NUCLEOTIDE SEQUENCE [LARGE SCALE GENOMIC DNA]</scope>
    <source>
        <strain evidence="2 3">Hh39</strain>
    </source>
</reference>
<dbReference type="Proteomes" id="UP000272015">
    <property type="component" value="Unassembled WGS sequence"/>
</dbReference>
<dbReference type="RefSeq" id="WP_119974553.1">
    <property type="nucleotide sequence ID" value="NZ_JBHSQA010000001.1"/>
</dbReference>
<sequence length="612" mass="59701">MTLRSGVFRPRGRPSGRAVHRSASSPRSLAGTALAAVLAASLLVVTVPGPTAPTMASWNDAEWTSGSLGTDSFDCGADTNYSTTASARFLSGSLLGTNLDSVAELAGVTATRNVSGAAPVTPTTSLVLATGDPATDAYANPLPASALNGVVGLDLTGLTLGLPGGSAGALNQYARVSTDGTSAGASGLVNNSGGVGVTAGTPSSELPESATLSLAQALPVVSGVTDARLEIGAVAASSQLDWCAALLSQVWGDGTISGVTRDYGIAGLDLVVDSPLVSDLVGSVNGTIAGLEAAVTDLSGTNGLINSTIRSALLASGLLGTLGLGSITGTVTVADPQLASAVGTLLTTPLSDGTVTINLVDGTVAVNLATLLGDSTQGINNLAPNTELVLTSAVLNPLAARVGALLDAWTVNVTAAVTDAVNAAVLSVESSVTISLPPVLGVAVEVLRLDIGLRNVNAGDTSSTTVGDVLAGRAALAIVPTTLGVGLGGVTALVTGLTASLVAPVSTLLTTQLLTPVSSLGAALAAASAPIVTALGSVVAALPSLLSLAVNVQPDQAGALPGPGYSAAVPPRTSAEYRVSALRIGLLDSVGSAGFVYAHLATATAGVNARLP</sequence>
<evidence type="ECO:0000313" key="3">
    <source>
        <dbReference type="Proteomes" id="UP000272015"/>
    </source>
</evidence>
<dbReference type="NCBIfam" id="NF033766">
    <property type="entry name" value="choice_anch_G"/>
    <property type="match status" value="1"/>
</dbReference>
<evidence type="ECO:0000256" key="1">
    <source>
        <dbReference type="SAM" id="MobiDB-lite"/>
    </source>
</evidence>
<evidence type="ECO:0000313" key="2">
    <source>
        <dbReference type="EMBL" id="RJT88482.1"/>
    </source>
</evidence>